<keyword evidence="6" id="KW-0547">Nucleotide-binding</keyword>
<reference evidence="17" key="1">
    <citation type="journal article" date="2016" name="Nat. Genet.">
        <title>A high-quality carrot genome assembly provides new insights into carotenoid accumulation and asterid genome evolution.</title>
        <authorList>
            <person name="Iorizzo M."/>
            <person name="Ellison S."/>
            <person name="Senalik D."/>
            <person name="Zeng P."/>
            <person name="Satapoomin P."/>
            <person name="Huang J."/>
            <person name="Bowman M."/>
            <person name="Iovene M."/>
            <person name="Sanseverino W."/>
            <person name="Cavagnaro P."/>
            <person name="Yildiz M."/>
            <person name="Macko-Podgorni A."/>
            <person name="Moranska E."/>
            <person name="Grzebelus E."/>
            <person name="Grzebelus D."/>
            <person name="Ashrafi H."/>
            <person name="Zheng Z."/>
            <person name="Cheng S."/>
            <person name="Spooner D."/>
            <person name="Van Deynze A."/>
            <person name="Simon P."/>
        </authorList>
    </citation>
    <scope>NUCLEOTIDE SEQUENCE</scope>
    <source>
        <tissue evidence="17">Leaf</tissue>
    </source>
</reference>
<keyword evidence="12" id="KW-0695">RNA-directed DNA polymerase</keyword>
<keyword evidence="14" id="KW-0917">Virion maturation</keyword>
<keyword evidence="13" id="KW-0548">Nucleotidyltransferase</keyword>
<dbReference type="GO" id="GO:0003676">
    <property type="term" value="F:nucleic acid binding"/>
    <property type="evidence" value="ECO:0007669"/>
    <property type="project" value="InterPro"/>
</dbReference>
<dbReference type="AlphaFoldDB" id="A0AAF0XWN6"/>
<feature type="domain" description="Integrase catalytic" evidence="16">
    <location>
        <begin position="288"/>
        <end position="456"/>
    </location>
</feature>
<comment type="function">
    <text evidence="1">The aspartyl protease (PR) mediates the proteolytic cleavages of the Gag and Gag-Pol polyproteins after assembly of the VLP.</text>
</comment>
<evidence type="ECO:0000256" key="9">
    <source>
        <dbReference type="ARBA" id="ARBA00022840"/>
    </source>
</evidence>
<dbReference type="GO" id="GO:0006508">
    <property type="term" value="P:proteolysis"/>
    <property type="evidence" value="ECO:0007669"/>
    <property type="project" value="UniProtKB-KW"/>
</dbReference>
<gene>
    <name evidence="17" type="ORF">DCAR_0934008</name>
</gene>
<dbReference type="EMBL" id="CP093351">
    <property type="protein sequence ID" value="WOH14489.1"/>
    <property type="molecule type" value="Genomic_DNA"/>
</dbReference>
<dbReference type="InterPro" id="IPR001584">
    <property type="entry name" value="Integrase_cat-core"/>
</dbReference>
<evidence type="ECO:0000256" key="14">
    <source>
        <dbReference type="ARBA" id="ARBA00023113"/>
    </source>
</evidence>
<evidence type="ECO:0000313" key="17">
    <source>
        <dbReference type="EMBL" id="WOH14489.1"/>
    </source>
</evidence>
<dbReference type="InterPro" id="IPR054722">
    <property type="entry name" value="PolX-like_BBD"/>
</dbReference>
<evidence type="ECO:0000256" key="6">
    <source>
        <dbReference type="ARBA" id="ARBA00022741"/>
    </source>
</evidence>
<evidence type="ECO:0000256" key="15">
    <source>
        <dbReference type="ARBA" id="ARBA00023172"/>
    </source>
</evidence>
<dbReference type="InterPro" id="IPR036397">
    <property type="entry name" value="RNaseH_sf"/>
</dbReference>
<dbReference type="PROSITE" id="PS50994">
    <property type="entry name" value="INTEGRASE"/>
    <property type="match status" value="1"/>
</dbReference>
<dbReference type="Proteomes" id="UP000077755">
    <property type="component" value="Chromosome 9"/>
</dbReference>
<keyword evidence="18" id="KW-1185">Reference proteome</keyword>
<evidence type="ECO:0000256" key="3">
    <source>
        <dbReference type="ARBA" id="ARBA00022670"/>
    </source>
</evidence>
<evidence type="ECO:0000256" key="7">
    <source>
        <dbReference type="ARBA" id="ARBA00022759"/>
    </source>
</evidence>
<keyword evidence="3" id="KW-0645">Protease</keyword>
<dbReference type="GO" id="GO:0046872">
    <property type="term" value="F:metal ion binding"/>
    <property type="evidence" value="ECO:0007669"/>
    <property type="project" value="UniProtKB-KW"/>
</dbReference>
<evidence type="ECO:0000256" key="1">
    <source>
        <dbReference type="ARBA" id="ARBA00002180"/>
    </source>
</evidence>
<dbReference type="Gene3D" id="3.30.420.10">
    <property type="entry name" value="Ribonuclease H-like superfamily/Ribonuclease H"/>
    <property type="match status" value="1"/>
</dbReference>
<evidence type="ECO:0000313" key="18">
    <source>
        <dbReference type="Proteomes" id="UP000077755"/>
    </source>
</evidence>
<dbReference type="GO" id="GO:0003887">
    <property type="term" value="F:DNA-directed DNA polymerase activity"/>
    <property type="evidence" value="ECO:0007669"/>
    <property type="project" value="UniProtKB-KW"/>
</dbReference>
<name>A0AAF0XWN6_DAUCS</name>
<keyword evidence="10" id="KW-0460">Magnesium</keyword>
<accession>A0AAF0XWN6</accession>
<evidence type="ECO:0000256" key="5">
    <source>
        <dbReference type="ARBA" id="ARBA00022723"/>
    </source>
</evidence>
<dbReference type="PANTHER" id="PTHR42648">
    <property type="entry name" value="TRANSPOSASE, PUTATIVE-RELATED"/>
    <property type="match status" value="1"/>
</dbReference>
<keyword evidence="9" id="KW-0067">ATP-binding</keyword>
<evidence type="ECO:0000256" key="2">
    <source>
        <dbReference type="ARBA" id="ARBA00022612"/>
    </source>
</evidence>
<dbReference type="GO" id="GO:0004519">
    <property type="term" value="F:endonuclease activity"/>
    <property type="evidence" value="ECO:0007669"/>
    <property type="project" value="UniProtKB-KW"/>
</dbReference>
<keyword evidence="8" id="KW-0378">Hydrolase</keyword>
<dbReference type="Pfam" id="PF00665">
    <property type="entry name" value="rve"/>
    <property type="match status" value="1"/>
</dbReference>
<protein>
    <recommendedName>
        <fullName evidence="16">Integrase catalytic domain-containing protein</fullName>
    </recommendedName>
</protein>
<dbReference type="GO" id="GO:0003964">
    <property type="term" value="F:RNA-directed DNA polymerase activity"/>
    <property type="evidence" value="ECO:0007669"/>
    <property type="project" value="UniProtKB-KW"/>
</dbReference>
<keyword evidence="13" id="KW-0239">DNA-directed DNA polymerase</keyword>
<proteinExistence type="predicted"/>
<keyword evidence="5" id="KW-0479">Metal-binding</keyword>
<dbReference type="InterPro" id="IPR039537">
    <property type="entry name" value="Retrotran_Ty1/copia-like"/>
</dbReference>
<evidence type="ECO:0000256" key="4">
    <source>
        <dbReference type="ARBA" id="ARBA00022722"/>
    </source>
</evidence>
<organism evidence="17 18">
    <name type="scientific">Daucus carota subsp. sativus</name>
    <name type="common">Carrot</name>
    <dbReference type="NCBI Taxonomy" id="79200"/>
    <lineage>
        <taxon>Eukaryota</taxon>
        <taxon>Viridiplantae</taxon>
        <taxon>Streptophyta</taxon>
        <taxon>Embryophyta</taxon>
        <taxon>Tracheophyta</taxon>
        <taxon>Spermatophyta</taxon>
        <taxon>Magnoliopsida</taxon>
        <taxon>eudicotyledons</taxon>
        <taxon>Gunneridae</taxon>
        <taxon>Pentapetalae</taxon>
        <taxon>asterids</taxon>
        <taxon>campanulids</taxon>
        <taxon>Apiales</taxon>
        <taxon>Apiaceae</taxon>
        <taxon>Apioideae</taxon>
        <taxon>Scandiceae</taxon>
        <taxon>Daucinae</taxon>
        <taxon>Daucus</taxon>
        <taxon>Daucus sect. Daucus</taxon>
    </lineage>
</organism>
<evidence type="ECO:0000256" key="8">
    <source>
        <dbReference type="ARBA" id="ARBA00022801"/>
    </source>
</evidence>
<evidence type="ECO:0000256" key="11">
    <source>
        <dbReference type="ARBA" id="ARBA00022908"/>
    </source>
</evidence>
<keyword evidence="13" id="KW-0808">Transferase</keyword>
<keyword evidence="4" id="KW-0540">Nuclease</keyword>
<dbReference type="PANTHER" id="PTHR42648:SF11">
    <property type="entry name" value="TRANSPOSON TY4-P GAG-POL POLYPROTEIN"/>
    <property type="match status" value="1"/>
</dbReference>
<dbReference type="GO" id="GO:0005524">
    <property type="term" value="F:ATP binding"/>
    <property type="evidence" value="ECO:0007669"/>
    <property type="project" value="UniProtKB-KW"/>
</dbReference>
<evidence type="ECO:0000256" key="12">
    <source>
        <dbReference type="ARBA" id="ARBA00022918"/>
    </source>
</evidence>
<dbReference type="GO" id="GO:0008233">
    <property type="term" value="F:peptidase activity"/>
    <property type="evidence" value="ECO:0007669"/>
    <property type="project" value="UniProtKB-KW"/>
</dbReference>
<dbReference type="Pfam" id="PF22936">
    <property type="entry name" value="Pol_BBD"/>
    <property type="match status" value="1"/>
</dbReference>
<keyword evidence="2" id="KW-1188">Viral release from host cell</keyword>
<reference evidence="17" key="2">
    <citation type="submission" date="2022-03" db="EMBL/GenBank/DDBJ databases">
        <title>Draft title - Genomic analysis of global carrot germplasm unveils the trajectory of domestication and the origin of high carotenoid orange carrot.</title>
        <authorList>
            <person name="Iorizzo M."/>
            <person name="Ellison S."/>
            <person name="Senalik D."/>
            <person name="Macko-Podgorni A."/>
            <person name="Grzebelus D."/>
            <person name="Bostan H."/>
            <person name="Rolling W."/>
            <person name="Curaba J."/>
            <person name="Simon P."/>
        </authorList>
    </citation>
    <scope>NUCLEOTIDE SEQUENCE</scope>
    <source>
        <tissue evidence="17">Leaf</tissue>
    </source>
</reference>
<keyword evidence="7" id="KW-0255">Endonuclease</keyword>
<evidence type="ECO:0000259" key="16">
    <source>
        <dbReference type="PROSITE" id="PS50994"/>
    </source>
</evidence>
<dbReference type="SUPFAM" id="SSF53098">
    <property type="entry name" value="Ribonuclease H-like"/>
    <property type="match status" value="1"/>
</dbReference>
<keyword evidence="15" id="KW-0233">DNA recombination</keyword>
<dbReference type="GO" id="GO:0006310">
    <property type="term" value="P:DNA recombination"/>
    <property type="evidence" value="ECO:0007669"/>
    <property type="project" value="UniProtKB-KW"/>
</dbReference>
<evidence type="ECO:0000256" key="10">
    <source>
        <dbReference type="ARBA" id="ARBA00022842"/>
    </source>
</evidence>
<dbReference type="InterPro" id="IPR012337">
    <property type="entry name" value="RNaseH-like_sf"/>
</dbReference>
<evidence type="ECO:0000256" key="13">
    <source>
        <dbReference type="ARBA" id="ARBA00022932"/>
    </source>
</evidence>
<dbReference type="GO" id="GO:0015074">
    <property type="term" value="P:DNA integration"/>
    <property type="evidence" value="ECO:0007669"/>
    <property type="project" value="UniProtKB-KW"/>
</dbReference>
<sequence length="456" mass="52093">MKAYLQGQDLWDIVDGCDTDLLPDTPENSEARRKWKIEYLIDHIRDKESPKDVWETLETLFTKKNTAKLQFFENEYLIRGIKKEYTPFLTSIQGWANQPSIVELENLLTNQEALVMQMAKASISENKGITIIITGGAGRHIIPKERLTGKGGNPAKIDSGCSHHLTSNDSLLSQKKEYIGNKAIVTENNSIHPVEKEENVKVKAMQGPVYLTSVYHVPGMTKNLICNVKSINGNTVLSGKRVNYLYVLSANEVFVEKTSRHNKASLLHGRLAHENYEKLTNISANNIVNGLPNLGNVIHEALIHADLLISNAASYRGLQYMLVIVDDYTRVSLVFFMKEKSDTFSVFKQFKRKIKGELRRWIRCLRADNGGKFTSNEFTDFCERHGIRRQFTCPRTSQQYGVVERKLRHLQEVSRSWIHEKNLPQELWAEAMQCACHVINRLPSKVINMKTPHELL</sequence>
<keyword evidence="11" id="KW-0229">DNA integration</keyword>